<dbReference type="EMBL" id="KK852544">
    <property type="protein sequence ID" value="KDR21631.1"/>
    <property type="molecule type" value="Genomic_DNA"/>
</dbReference>
<dbReference type="InterPro" id="IPR053010">
    <property type="entry name" value="SET_SmydA-8"/>
</dbReference>
<evidence type="ECO:0000256" key="1">
    <source>
        <dbReference type="ARBA" id="ARBA00022723"/>
    </source>
</evidence>
<sequence>MDRQGAMGPKTCAVCTEPANQRCGGCHVIYYCCRDHQRLDWKGHRSRCKPFKVADNKALGRHLIATRDIKVGEVILDEQPLVAGPSQVTPPVCLGCYRILTEQSACACLDCGWPMCSEDCARTPAHRAECDITKLKKGSKVTVRNFLQPHPIYQCVTTLRCLYLRDSDPVKWERLQSLESHCEERKKTRRYEDDRVTVAQFLRHFFHLQDFEQEEILRVCGILQVNGHEVPVTDPPHVAVYDQASLLEHSCRPNCSKSFTPDGGLIIHALEPILKGQHLSICYTDALWGTANRRHHLAETKFFWCRCVRCADPTEFGTYFSAVRCLSKTCDGYLVPENSLLEDSDLGTTIWRCGRCSVSETAPRVLSVLERVGSALSSMQKGDPRVCEHFLAQFSPELHPNHYYLTDVRLALAQLYGQTSDVGLVGISDQDLSEKASLCRQVLELMNTLVPAEHRVRGVLMFELHAAVAEVARRASNRGQLDPMALRDSLLESKRLLTEASFLLSHEPETLPEGKIALQARKNLTDLNTLLQNIHASIGDSPL</sequence>
<evidence type="ECO:0000256" key="3">
    <source>
        <dbReference type="ARBA" id="ARBA00022833"/>
    </source>
</evidence>
<dbReference type="GO" id="GO:0008276">
    <property type="term" value="F:protein methyltransferase activity"/>
    <property type="evidence" value="ECO:0007669"/>
    <property type="project" value="UniProtKB-ARBA"/>
</dbReference>
<protein>
    <submittedName>
        <fullName evidence="7">Protein msta, isoform B</fullName>
    </submittedName>
</protein>
<dbReference type="PROSITE" id="PS01360">
    <property type="entry name" value="ZF_MYND_1"/>
    <property type="match status" value="1"/>
</dbReference>
<dbReference type="FunCoup" id="A0A067RCS6">
    <property type="interactions" value="12"/>
</dbReference>
<gene>
    <name evidence="7" type="ORF">L798_01866</name>
</gene>
<keyword evidence="2 4" id="KW-0863">Zinc-finger</keyword>
<dbReference type="SMART" id="SM00317">
    <property type="entry name" value="SET"/>
    <property type="match status" value="1"/>
</dbReference>
<accession>A0A067RCS6</accession>
<dbReference type="InParanoid" id="A0A067RCS6"/>
<dbReference type="AlphaFoldDB" id="A0A067RCS6"/>
<dbReference type="CDD" id="cd20071">
    <property type="entry name" value="SET_SMYD"/>
    <property type="match status" value="1"/>
</dbReference>
<evidence type="ECO:0000259" key="5">
    <source>
        <dbReference type="PROSITE" id="PS50280"/>
    </source>
</evidence>
<dbReference type="SUPFAM" id="SSF82199">
    <property type="entry name" value="SET domain"/>
    <property type="match status" value="1"/>
</dbReference>
<evidence type="ECO:0000313" key="8">
    <source>
        <dbReference type="Proteomes" id="UP000027135"/>
    </source>
</evidence>
<dbReference type="Gene3D" id="2.170.270.10">
    <property type="entry name" value="SET domain"/>
    <property type="match status" value="1"/>
</dbReference>
<dbReference type="PANTHER" id="PTHR46455:SF4">
    <property type="entry name" value="GH11294P"/>
    <property type="match status" value="1"/>
</dbReference>
<dbReference type="GO" id="GO:0008757">
    <property type="term" value="F:S-adenosylmethionine-dependent methyltransferase activity"/>
    <property type="evidence" value="ECO:0007669"/>
    <property type="project" value="UniProtKB-ARBA"/>
</dbReference>
<keyword evidence="8" id="KW-1185">Reference proteome</keyword>
<feature type="domain" description="SET" evidence="5">
    <location>
        <begin position="46"/>
        <end position="284"/>
    </location>
</feature>
<dbReference type="eggNOG" id="KOG2084">
    <property type="taxonomic scope" value="Eukaryota"/>
</dbReference>
<evidence type="ECO:0000256" key="2">
    <source>
        <dbReference type="ARBA" id="ARBA00022771"/>
    </source>
</evidence>
<reference evidence="7 8" key="1">
    <citation type="journal article" date="2014" name="Nat. Commun.">
        <title>Molecular traces of alternative social organization in a termite genome.</title>
        <authorList>
            <person name="Terrapon N."/>
            <person name="Li C."/>
            <person name="Robertson H.M."/>
            <person name="Ji L."/>
            <person name="Meng X."/>
            <person name="Booth W."/>
            <person name="Chen Z."/>
            <person name="Childers C.P."/>
            <person name="Glastad K.M."/>
            <person name="Gokhale K."/>
            <person name="Gowin J."/>
            <person name="Gronenberg W."/>
            <person name="Hermansen R.A."/>
            <person name="Hu H."/>
            <person name="Hunt B.G."/>
            <person name="Huylmans A.K."/>
            <person name="Khalil S.M."/>
            <person name="Mitchell R.D."/>
            <person name="Munoz-Torres M.C."/>
            <person name="Mustard J.A."/>
            <person name="Pan H."/>
            <person name="Reese J.T."/>
            <person name="Scharf M.E."/>
            <person name="Sun F."/>
            <person name="Vogel H."/>
            <person name="Xiao J."/>
            <person name="Yang W."/>
            <person name="Yang Z."/>
            <person name="Yang Z."/>
            <person name="Zhou J."/>
            <person name="Zhu J."/>
            <person name="Brent C.S."/>
            <person name="Elsik C.G."/>
            <person name="Goodisman M.A."/>
            <person name="Liberles D.A."/>
            <person name="Roe R.M."/>
            <person name="Vargo E.L."/>
            <person name="Vilcinskas A."/>
            <person name="Wang J."/>
            <person name="Bornberg-Bauer E."/>
            <person name="Korb J."/>
            <person name="Zhang G."/>
            <person name="Liebig J."/>
        </authorList>
    </citation>
    <scope>NUCLEOTIDE SEQUENCE [LARGE SCALE GENOMIC DNA]</scope>
    <source>
        <tissue evidence="7">Whole organism</tissue>
    </source>
</reference>
<dbReference type="OMA" id="TRNIKPY"/>
<dbReference type="GO" id="GO:0008170">
    <property type="term" value="F:N-methyltransferase activity"/>
    <property type="evidence" value="ECO:0007669"/>
    <property type="project" value="UniProtKB-ARBA"/>
</dbReference>
<feature type="domain" description="MYND-type" evidence="6">
    <location>
        <begin position="12"/>
        <end position="48"/>
    </location>
</feature>
<evidence type="ECO:0000259" key="6">
    <source>
        <dbReference type="PROSITE" id="PS50865"/>
    </source>
</evidence>
<dbReference type="InterPro" id="IPR046341">
    <property type="entry name" value="SET_dom_sf"/>
</dbReference>
<keyword evidence="3" id="KW-0862">Zinc</keyword>
<dbReference type="OrthoDB" id="5952526at2759"/>
<dbReference type="Gene3D" id="6.10.140.2220">
    <property type="match status" value="2"/>
</dbReference>
<dbReference type="InterPro" id="IPR001214">
    <property type="entry name" value="SET_dom"/>
</dbReference>
<dbReference type="GO" id="GO:0008270">
    <property type="term" value="F:zinc ion binding"/>
    <property type="evidence" value="ECO:0007669"/>
    <property type="project" value="UniProtKB-KW"/>
</dbReference>
<proteinExistence type="predicted"/>
<dbReference type="InterPro" id="IPR002893">
    <property type="entry name" value="Znf_MYND"/>
</dbReference>
<evidence type="ECO:0000256" key="4">
    <source>
        <dbReference type="PROSITE-ProRule" id="PRU00134"/>
    </source>
</evidence>
<dbReference type="PROSITE" id="PS50865">
    <property type="entry name" value="ZF_MYND_2"/>
    <property type="match status" value="1"/>
</dbReference>
<name>A0A067RCS6_ZOONE</name>
<dbReference type="Proteomes" id="UP000027135">
    <property type="component" value="Unassembled WGS sequence"/>
</dbReference>
<dbReference type="PROSITE" id="PS50280">
    <property type="entry name" value="SET"/>
    <property type="match status" value="1"/>
</dbReference>
<dbReference type="Pfam" id="PF01753">
    <property type="entry name" value="zf-MYND"/>
    <property type="match status" value="1"/>
</dbReference>
<keyword evidence="1" id="KW-0479">Metal-binding</keyword>
<organism evidence="7 8">
    <name type="scientific">Zootermopsis nevadensis</name>
    <name type="common">Dampwood termite</name>
    <dbReference type="NCBI Taxonomy" id="136037"/>
    <lineage>
        <taxon>Eukaryota</taxon>
        <taxon>Metazoa</taxon>
        <taxon>Ecdysozoa</taxon>
        <taxon>Arthropoda</taxon>
        <taxon>Hexapoda</taxon>
        <taxon>Insecta</taxon>
        <taxon>Pterygota</taxon>
        <taxon>Neoptera</taxon>
        <taxon>Polyneoptera</taxon>
        <taxon>Dictyoptera</taxon>
        <taxon>Blattodea</taxon>
        <taxon>Blattoidea</taxon>
        <taxon>Termitoidae</taxon>
        <taxon>Termopsidae</taxon>
        <taxon>Zootermopsis</taxon>
    </lineage>
</organism>
<dbReference type="Gene3D" id="1.10.220.160">
    <property type="match status" value="1"/>
</dbReference>
<evidence type="ECO:0000313" key="7">
    <source>
        <dbReference type="EMBL" id="KDR21631.1"/>
    </source>
</evidence>
<dbReference type="Pfam" id="PF00856">
    <property type="entry name" value="SET"/>
    <property type="match status" value="1"/>
</dbReference>
<dbReference type="PANTHER" id="PTHR46455">
    <property type="entry name" value="SET AND MYND DOMAIN CONTAINING, ARTHROPOD-SPECIFIC, MEMBER 4, ISOFORM A"/>
    <property type="match status" value="1"/>
</dbReference>
<dbReference type="STRING" id="136037.A0A067RCS6"/>